<dbReference type="Pfam" id="PF04492">
    <property type="entry name" value="Phage_rep_O"/>
    <property type="match status" value="1"/>
</dbReference>
<protein>
    <recommendedName>
        <fullName evidence="2">Bacteriophage lambda Replication protein O N-terminal domain-containing protein</fullName>
    </recommendedName>
</protein>
<comment type="caution">
    <text evidence="3">The sequence shown here is derived from an EMBL/GenBank/DDBJ whole genome shotgun (WGS) entry which is preliminary data.</text>
</comment>
<sequence>MKYIPNSFQIANAVVDDFLCRMSGNAWKCYAVIVRKTTGWQKEIDYISVSQFKNLTGIKTDVTVADALKELVELNLIASVKRHGQVTGYRINMPEPSPENGGTPPPENGGTPPPENGGTATPRKWGYCHPQKLGTPPPENGGTATPKNWVHPKNGATPKNWGVLPPENGGTTTPKNWGSTKHTTKPTNTKHTISASAAADAPLSAEPPESGKRAPAAKAKKTGRHASELALLAAHGITGQVAADFLQVRKAKRQPLTETAMKLLAADAAKCGMTALQAVEYAIGNGWASFRAEWLQNKTFGGSGNRGGLTHNQTAAVLDARSYGDMPTTDF</sequence>
<dbReference type="RefSeq" id="WP_002231756.1">
    <property type="nucleotide sequence ID" value="NZ_CP023813.1"/>
</dbReference>
<dbReference type="Proteomes" id="UP000283666">
    <property type="component" value="Unassembled WGS sequence"/>
</dbReference>
<dbReference type="GO" id="GO:0006260">
    <property type="term" value="P:DNA replication"/>
    <property type="evidence" value="ECO:0007669"/>
    <property type="project" value="InterPro"/>
</dbReference>
<feature type="compositionally biased region" description="Pro residues" evidence="1">
    <location>
        <begin position="103"/>
        <end position="115"/>
    </location>
</feature>
<reference evidence="3 4" key="1">
    <citation type="submission" date="2017-09" db="EMBL/GenBank/DDBJ databases">
        <title>Phenotypic and genotypic characterization of Colombian isolates of Neisseria meningitidis recovered from invasive disease.</title>
        <authorList>
            <person name="Duarte C."/>
            <person name="Gabastou J.M."/>
            <person name="Moreno J."/>
        </authorList>
    </citation>
    <scope>NUCLEOTIDE SEQUENCE [LARGE SCALE GENOMIC DNA]</scope>
    <source>
        <strain evidence="3 4">INS-Nm1012</strain>
    </source>
</reference>
<dbReference type="InterPro" id="IPR036388">
    <property type="entry name" value="WH-like_DNA-bd_sf"/>
</dbReference>
<organism evidence="3 4">
    <name type="scientific">Neisseria meningitidis</name>
    <dbReference type="NCBI Taxonomy" id="487"/>
    <lineage>
        <taxon>Bacteria</taxon>
        <taxon>Pseudomonadati</taxon>
        <taxon>Pseudomonadota</taxon>
        <taxon>Betaproteobacteria</taxon>
        <taxon>Neisseriales</taxon>
        <taxon>Neisseriaceae</taxon>
        <taxon>Neisseria</taxon>
    </lineage>
</organism>
<dbReference type="InterPro" id="IPR006497">
    <property type="entry name" value="Phage_lambda_VrpO_N"/>
</dbReference>
<evidence type="ECO:0000313" key="4">
    <source>
        <dbReference type="Proteomes" id="UP000283666"/>
    </source>
</evidence>
<dbReference type="Gene3D" id="1.10.10.10">
    <property type="entry name" value="Winged helix-like DNA-binding domain superfamily/Winged helix DNA-binding domain"/>
    <property type="match status" value="1"/>
</dbReference>
<name>A0A425B2Z1_NEIME</name>
<evidence type="ECO:0000313" key="3">
    <source>
        <dbReference type="EMBL" id="RQK78747.1"/>
    </source>
</evidence>
<proteinExistence type="predicted"/>
<evidence type="ECO:0000259" key="2">
    <source>
        <dbReference type="Pfam" id="PF04492"/>
    </source>
</evidence>
<dbReference type="AlphaFoldDB" id="A0A425B2Z1"/>
<dbReference type="EMBL" id="NWZY01000013">
    <property type="protein sequence ID" value="RQK78747.1"/>
    <property type="molecule type" value="Genomic_DNA"/>
</dbReference>
<feature type="region of interest" description="Disordered" evidence="1">
    <location>
        <begin position="88"/>
        <end position="222"/>
    </location>
</feature>
<feature type="compositionally biased region" description="Polar residues" evidence="1">
    <location>
        <begin position="169"/>
        <end position="179"/>
    </location>
</feature>
<evidence type="ECO:0000256" key="1">
    <source>
        <dbReference type="SAM" id="MobiDB-lite"/>
    </source>
</evidence>
<feature type="compositionally biased region" description="Low complexity" evidence="1">
    <location>
        <begin position="185"/>
        <end position="208"/>
    </location>
</feature>
<accession>A0A425B2Z1</accession>
<feature type="domain" description="Bacteriophage lambda Replication protein O N-terminal" evidence="2">
    <location>
        <begin position="9"/>
        <end position="81"/>
    </location>
</feature>
<gene>
    <name evidence="3" type="ORF">COH52_05915</name>
</gene>